<dbReference type="SUPFAM" id="SSF56281">
    <property type="entry name" value="Metallo-hydrolase/oxidoreductase"/>
    <property type="match status" value="1"/>
</dbReference>
<evidence type="ECO:0000313" key="3">
    <source>
        <dbReference type="Proteomes" id="UP000244223"/>
    </source>
</evidence>
<evidence type="ECO:0000313" key="2">
    <source>
        <dbReference type="EMBL" id="PTQ91175.1"/>
    </source>
</evidence>
<dbReference type="EMBL" id="QAON01000001">
    <property type="protein sequence ID" value="PTQ91175.1"/>
    <property type="molecule type" value="Genomic_DNA"/>
</dbReference>
<accession>A0A2T5J3I8</accession>
<feature type="domain" description="Metallo-beta-lactamase" evidence="1">
    <location>
        <begin position="40"/>
        <end position="250"/>
    </location>
</feature>
<dbReference type="PANTHER" id="PTHR43546:SF3">
    <property type="entry name" value="UPF0173 METAL-DEPENDENT HYDROLASE MJ1163"/>
    <property type="match status" value="1"/>
</dbReference>
<dbReference type="InterPro" id="IPR036866">
    <property type="entry name" value="RibonucZ/Hydroxyglut_hydro"/>
</dbReference>
<evidence type="ECO:0000259" key="1">
    <source>
        <dbReference type="SMART" id="SM00849"/>
    </source>
</evidence>
<dbReference type="Proteomes" id="UP000244223">
    <property type="component" value="Unassembled WGS sequence"/>
</dbReference>
<comment type="caution">
    <text evidence="2">The sequence shown here is derived from an EMBL/GenBank/DDBJ whole genome shotgun (WGS) entry which is preliminary data.</text>
</comment>
<sequence>MIFSMIGQVVRRVLKLKPEPHLYSAPLTQTEEGIELTYLGTAGFIIKNQQRTIVLDPYLSRIGLTELLRPLHTNTALLKKYIPVADEVLIGHAHYDHILDAPDLCKQTGARLIGSRATCMVGRAAGLPESQLVETKGREDIVCGAWTVRGLPSIHGKAIMGRIPIPGDILSPPVWPPKMLDLKHGLVLNWLVDTGSLKIVHIDSADFIPEELKNVRADVVCLCAIGRKYRPNYVKDVVTLLQPKWIVPCHWDTMFTPYEQDPDYIPGVDLAGFIEEIKEAGVEPIVMPMRGKQWFHRS</sequence>
<proteinExistence type="predicted"/>
<protein>
    <submittedName>
        <fullName evidence="2">L-ascorbate metabolism protein UlaG (Beta-lactamase superfamily)</fullName>
    </submittedName>
</protein>
<reference evidence="2 3" key="1">
    <citation type="submission" date="2018-04" db="EMBL/GenBank/DDBJ databases">
        <title>Genomic Encyclopedia of Archaeal and Bacterial Type Strains, Phase II (KMG-II): from individual species to whole genera.</title>
        <authorList>
            <person name="Goeker M."/>
        </authorList>
    </citation>
    <scope>NUCLEOTIDE SEQUENCE [LARGE SCALE GENOMIC DNA]</scope>
    <source>
        <strain evidence="2 3">DSM 5822</strain>
    </source>
</reference>
<name>A0A2T5J3I8_9GAMM</name>
<gene>
    <name evidence="2" type="ORF">C8N29_101247</name>
</gene>
<dbReference type="CDD" id="cd06262">
    <property type="entry name" value="metallo-hydrolase-like_MBL-fold"/>
    <property type="match status" value="1"/>
</dbReference>
<dbReference type="SMART" id="SM00849">
    <property type="entry name" value="Lactamase_B"/>
    <property type="match status" value="1"/>
</dbReference>
<dbReference type="InterPro" id="IPR001279">
    <property type="entry name" value="Metallo-B-lactamas"/>
</dbReference>
<keyword evidence="3" id="KW-1185">Reference proteome</keyword>
<dbReference type="Pfam" id="PF13483">
    <property type="entry name" value="Lactamase_B_3"/>
    <property type="match status" value="1"/>
</dbReference>
<organism evidence="2 3">
    <name type="scientific">Agitococcus lubricus</name>
    <dbReference type="NCBI Taxonomy" id="1077255"/>
    <lineage>
        <taxon>Bacteria</taxon>
        <taxon>Pseudomonadati</taxon>
        <taxon>Pseudomonadota</taxon>
        <taxon>Gammaproteobacteria</taxon>
        <taxon>Moraxellales</taxon>
        <taxon>Moraxellaceae</taxon>
        <taxon>Agitococcus</taxon>
    </lineage>
</organism>
<dbReference type="Gene3D" id="3.60.15.10">
    <property type="entry name" value="Ribonuclease Z/Hydroxyacylglutathione hydrolase-like"/>
    <property type="match status" value="1"/>
</dbReference>
<dbReference type="InterPro" id="IPR050114">
    <property type="entry name" value="UPF0173_UPF0282_UlaG_hydrolase"/>
</dbReference>
<dbReference type="AlphaFoldDB" id="A0A2T5J3I8"/>
<dbReference type="PANTHER" id="PTHR43546">
    <property type="entry name" value="UPF0173 METAL-DEPENDENT HYDROLASE MJ1163-RELATED"/>
    <property type="match status" value="1"/>
</dbReference>